<comment type="subcellular location">
    <subcellularLocation>
        <location evidence="2">Periplasm</location>
    </subcellularLocation>
</comment>
<dbReference type="GO" id="GO:0071555">
    <property type="term" value="P:cell wall organization"/>
    <property type="evidence" value="ECO:0007669"/>
    <property type="project" value="UniProtKB-KW"/>
</dbReference>
<dbReference type="AlphaFoldDB" id="A0A2S5THW6"/>
<dbReference type="Gene3D" id="1.10.530.10">
    <property type="match status" value="1"/>
</dbReference>
<dbReference type="GO" id="GO:0016798">
    <property type="term" value="F:hydrolase activity, acting on glycosyl bonds"/>
    <property type="evidence" value="ECO:0007669"/>
    <property type="project" value="UniProtKB-KW"/>
</dbReference>
<keyword evidence="15" id="KW-1185">Reference proteome</keyword>
<keyword evidence="8 14" id="KW-0378">Hydrolase</keyword>
<dbReference type="InterPro" id="IPR002901">
    <property type="entry name" value="MGlyc_endo_b_GlcNAc-like_dom"/>
</dbReference>
<protein>
    <recommendedName>
        <fullName evidence="5">Peptidoglycan hydrolase FlgJ</fullName>
    </recommendedName>
    <alternativeName>
        <fullName evidence="11">Muramidase FlgJ</fullName>
    </alternativeName>
</protein>
<keyword evidence="9" id="KW-0326">Glycosidase</keyword>
<dbReference type="EMBL" id="PSNW01000003">
    <property type="protein sequence ID" value="PPE74537.1"/>
    <property type="molecule type" value="Genomic_DNA"/>
</dbReference>
<dbReference type="SMART" id="SM00047">
    <property type="entry name" value="LYZ2"/>
    <property type="match status" value="1"/>
</dbReference>
<evidence type="ECO:0000256" key="12">
    <source>
        <dbReference type="SAM" id="MobiDB-lite"/>
    </source>
</evidence>
<dbReference type="NCBIfam" id="TIGR02541">
    <property type="entry name" value="flagell_FlgJ"/>
    <property type="match status" value="1"/>
</dbReference>
<dbReference type="Proteomes" id="UP000238220">
    <property type="component" value="Unassembled WGS sequence"/>
</dbReference>
<dbReference type="PANTHER" id="PTHR33308:SF9">
    <property type="entry name" value="PEPTIDOGLYCAN HYDROLASE FLGJ"/>
    <property type="match status" value="1"/>
</dbReference>
<feature type="domain" description="Mannosyl-glycoprotein endo-beta-N-acetylglucosamidase-like" evidence="13">
    <location>
        <begin position="180"/>
        <end position="340"/>
    </location>
</feature>
<evidence type="ECO:0000256" key="6">
    <source>
        <dbReference type="ARBA" id="ARBA00022764"/>
    </source>
</evidence>
<dbReference type="InterPro" id="IPR013377">
    <property type="entry name" value="FlgJ"/>
</dbReference>
<dbReference type="InterPro" id="IPR023346">
    <property type="entry name" value="Lysozyme-like_dom_sf"/>
</dbReference>
<sequence length="347" mass="37584">MALSPLDSVTDFGQFAGLKAQAREQDPAALQKAARQFESLMLQQMLKAMRAATPGDDALGGSEQGSFYRDMFDQQLAVQLSSGKGVGLADMLVRQLRMSQGLGEGGSAVDTSLSSGASIFPLSLRERGRGEGLPAEGVEAPSENASLTRAYGATSPQGRGKTDIDGINPPLALKTDETLSEFRPKTPQEFIDAVLPHAEKAARELGIPARVLVAQAALETGWGKHQIRHADGKASFNLFGIKADKSWDGDRVRTMTHEYEGGRMERQEAKFRSYGSIAESFEDYARFLKSNPRYEQALRHQGSAHQFAAGLQKAGYATDPSYAQKIMRIAYGPTVQAALNQNRQVMA</sequence>
<evidence type="ECO:0000313" key="14">
    <source>
        <dbReference type="EMBL" id="PPE74537.1"/>
    </source>
</evidence>
<dbReference type="GO" id="GO:0071973">
    <property type="term" value="P:bacterial-type flagellum-dependent cell motility"/>
    <property type="evidence" value="ECO:0007669"/>
    <property type="project" value="TreeGrafter"/>
</dbReference>
<evidence type="ECO:0000313" key="15">
    <source>
        <dbReference type="Proteomes" id="UP000238220"/>
    </source>
</evidence>
<dbReference type="OrthoDB" id="289937at2"/>
<evidence type="ECO:0000256" key="1">
    <source>
        <dbReference type="ARBA" id="ARBA00002954"/>
    </source>
</evidence>
<evidence type="ECO:0000256" key="9">
    <source>
        <dbReference type="ARBA" id="ARBA00023295"/>
    </source>
</evidence>
<dbReference type="Pfam" id="PF10135">
    <property type="entry name" value="Rod-binding"/>
    <property type="match status" value="1"/>
</dbReference>
<accession>A0A2S5THW6</accession>
<comment type="function">
    <text evidence="1">Flagellum-specific muramidase which hydrolyzes the peptidoglycan layer to assemble the rod structure in the periplasmic space.</text>
</comment>
<keyword evidence="10" id="KW-0961">Cell wall biogenesis/degradation</keyword>
<keyword evidence="14" id="KW-0966">Cell projection</keyword>
<evidence type="ECO:0000256" key="8">
    <source>
        <dbReference type="ARBA" id="ARBA00022801"/>
    </source>
</evidence>
<feature type="region of interest" description="Disordered" evidence="12">
    <location>
        <begin position="128"/>
        <end position="167"/>
    </location>
</feature>
<proteinExistence type="inferred from homology"/>
<reference evidence="14 15" key="1">
    <citation type="submission" date="2018-02" db="EMBL/GenBank/DDBJ databases">
        <title>Genome sequencing of Solimonas sp. HR-BB.</title>
        <authorList>
            <person name="Lee Y."/>
            <person name="Jeon C.O."/>
        </authorList>
    </citation>
    <scope>NUCLEOTIDE SEQUENCE [LARGE SCALE GENOMIC DNA]</scope>
    <source>
        <strain evidence="14 15">HR-BB</strain>
    </source>
</reference>
<comment type="similarity">
    <text evidence="4">In the C-terminal section; belongs to the glycosyl hydrolase 73 family.</text>
</comment>
<dbReference type="GO" id="GO:0042597">
    <property type="term" value="C:periplasmic space"/>
    <property type="evidence" value="ECO:0007669"/>
    <property type="project" value="UniProtKB-SubCell"/>
</dbReference>
<evidence type="ECO:0000259" key="13">
    <source>
        <dbReference type="SMART" id="SM00047"/>
    </source>
</evidence>
<comment type="similarity">
    <text evidence="3">In the N-terminal section; belongs to the FlgJ family.</text>
</comment>
<dbReference type="GO" id="GO:0044780">
    <property type="term" value="P:bacterial-type flagellum assembly"/>
    <property type="evidence" value="ECO:0007669"/>
    <property type="project" value="InterPro"/>
</dbReference>
<evidence type="ECO:0000256" key="11">
    <source>
        <dbReference type="ARBA" id="ARBA00030835"/>
    </source>
</evidence>
<evidence type="ECO:0000256" key="10">
    <source>
        <dbReference type="ARBA" id="ARBA00023316"/>
    </source>
</evidence>
<comment type="caution">
    <text evidence="14">The sequence shown here is derived from an EMBL/GenBank/DDBJ whole genome shotgun (WGS) entry which is preliminary data.</text>
</comment>
<organism evidence="14 15">
    <name type="scientific">Solimonas fluminis</name>
    <dbReference type="NCBI Taxonomy" id="2086571"/>
    <lineage>
        <taxon>Bacteria</taxon>
        <taxon>Pseudomonadati</taxon>
        <taxon>Pseudomonadota</taxon>
        <taxon>Gammaproteobacteria</taxon>
        <taxon>Nevskiales</taxon>
        <taxon>Nevskiaceae</taxon>
        <taxon>Solimonas</taxon>
    </lineage>
</organism>
<evidence type="ECO:0000256" key="3">
    <source>
        <dbReference type="ARBA" id="ARBA00006880"/>
    </source>
</evidence>
<dbReference type="PANTHER" id="PTHR33308">
    <property type="entry name" value="PEPTIDOGLYCAN HYDROLASE FLGJ"/>
    <property type="match status" value="1"/>
</dbReference>
<name>A0A2S5THW6_9GAMM</name>
<dbReference type="FunFam" id="2.10.70.40:FF:000001">
    <property type="entry name" value="Flagellar assembly peptidoglycan hydrolase FlgJ"/>
    <property type="match status" value="1"/>
</dbReference>
<keyword evidence="6" id="KW-0574">Periplasm</keyword>
<evidence type="ECO:0000256" key="7">
    <source>
        <dbReference type="ARBA" id="ARBA00022795"/>
    </source>
</evidence>
<keyword evidence="14" id="KW-0969">Cilium</keyword>
<dbReference type="GO" id="GO:0004040">
    <property type="term" value="F:amidase activity"/>
    <property type="evidence" value="ECO:0007669"/>
    <property type="project" value="InterPro"/>
</dbReference>
<dbReference type="PRINTS" id="PR01002">
    <property type="entry name" value="FLGFLGJ"/>
</dbReference>
<dbReference type="InterPro" id="IPR051056">
    <property type="entry name" value="Glycosyl_Hydrolase_73"/>
</dbReference>
<keyword evidence="7" id="KW-1005">Bacterial flagellum biogenesis</keyword>
<dbReference type="RefSeq" id="WP_104229695.1">
    <property type="nucleotide sequence ID" value="NZ_PSNW01000003.1"/>
</dbReference>
<dbReference type="Gene3D" id="2.10.70.40">
    <property type="entry name" value="peptidoglycan hydrolase"/>
    <property type="match status" value="1"/>
</dbReference>
<evidence type="ECO:0000256" key="2">
    <source>
        <dbReference type="ARBA" id="ARBA00004418"/>
    </source>
</evidence>
<gene>
    <name evidence="14" type="ORF">C3942_07170</name>
</gene>
<evidence type="ECO:0000256" key="5">
    <source>
        <dbReference type="ARBA" id="ARBA00013433"/>
    </source>
</evidence>
<dbReference type="SUPFAM" id="SSF53955">
    <property type="entry name" value="Lysozyme-like"/>
    <property type="match status" value="1"/>
</dbReference>
<keyword evidence="14" id="KW-0282">Flagellum</keyword>
<dbReference type="Pfam" id="PF01832">
    <property type="entry name" value="Glucosaminidase"/>
    <property type="match status" value="1"/>
</dbReference>
<dbReference type="InterPro" id="IPR019301">
    <property type="entry name" value="Flagellar_prot_FlgJ_N"/>
</dbReference>
<evidence type="ECO:0000256" key="4">
    <source>
        <dbReference type="ARBA" id="ARBA00007974"/>
    </source>
</evidence>